<dbReference type="AlphaFoldDB" id="A0AAV2KLL2"/>
<feature type="compositionally biased region" description="Basic and acidic residues" evidence="1">
    <location>
        <begin position="74"/>
        <end position="83"/>
    </location>
</feature>
<dbReference type="Proteomes" id="UP001497482">
    <property type="component" value="Chromosome 18"/>
</dbReference>
<protein>
    <submittedName>
        <fullName evidence="2">Uncharacterized protein</fullName>
    </submittedName>
</protein>
<proteinExistence type="predicted"/>
<feature type="region of interest" description="Disordered" evidence="1">
    <location>
        <begin position="74"/>
        <end position="115"/>
    </location>
</feature>
<feature type="region of interest" description="Disordered" evidence="1">
    <location>
        <begin position="1"/>
        <end position="42"/>
    </location>
</feature>
<accession>A0AAV2KLL2</accession>
<name>A0AAV2KLL2_KNICA</name>
<dbReference type="EMBL" id="OZ035840">
    <property type="protein sequence ID" value="CAL1589121.1"/>
    <property type="molecule type" value="Genomic_DNA"/>
</dbReference>
<evidence type="ECO:0000313" key="2">
    <source>
        <dbReference type="EMBL" id="CAL1589121.1"/>
    </source>
</evidence>
<organism evidence="2 3">
    <name type="scientific">Knipowitschia caucasica</name>
    <name type="common">Caucasian dwarf goby</name>
    <name type="synonym">Pomatoschistus caucasicus</name>
    <dbReference type="NCBI Taxonomy" id="637954"/>
    <lineage>
        <taxon>Eukaryota</taxon>
        <taxon>Metazoa</taxon>
        <taxon>Chordata</taxon>
        <taxon>Craniata</taxon>
        <taxon>Vertebrata</taxon>
        <taxon>Euteleostomi</taxon>
        <taxon>Actinopterygii</taxon>
        <taxon>Neopterygii</taxon>
        <taxon>Teleostei</taxon>
        <taxon>Neoteleostei</taxon>
        <taxon>Acanthomorphata</taxon>
        <taxon>Gobiaria</taxon>
        <taxon>Gobiiformes</taxon>
        <taxon>Gobioidei</taxon>
        <taxon>Gobiidae</taxon>
        <taxon>Gobiinae</taxon>
        <taxon>Knipowitschia</taxon>
    </lineage>
</organism>
<feature type="region of interest" description="Disordered" evidence="1">
    <location>
        <begin position="151"/>
        <end position="205"/>
    </location>
</feature>
<reference evidence="2 3" key="1">
    <citation type="submission" date="2024-04" db="EMBL/GenBank/DDBJ databases">
        <authorList>
            <person name="Waldvogel A.-M."/>
            <person name="Schoenle A."/>
        </authorList>
    </citation>
    <scope>NUCLEOTIDE SEQUENCE [LARGE SCALE GENOMIC DNA]</scope>
</reference>
<sequence>MEADFITLPAAPQSPQPPQPQRKRPRSRCSPGPGKELLKRTQHAERVAVLGEEDASVKLLEELVFGETREERLDPEAVLRLDDSSEAEDDEVETRAEQEEVVPIKQPAWIDPDDITEEQVDVTHRFRKDFVKGGEKSLSKSGLQQRMRDRYEYHLTHRETHTEGRTQRDAHRGTHTEGRTQRDAHRETHTERLTQRDAHRETQFD</sequence>
<gene>
    <name evidence="2" type="ORF">KC01_LOCUS18789</name>
</gene>
<keyword evidence="3" id="KW-1185">Reference proteome</keyword>
<evidence type="ECO:0000256" key="1">
    <source>
        <dbReference type="SAM" id="MobiDB-lite"/>
    </source>
</evidence>
<evidence type="ECO:0000313" key="3">
    <source>
        <dbReference type="Proteomes" id="UP001497482"/>
    </source>
</evidence>